<dbReference type="EMBL" id="MK071980">
    <property type="protein sequence ID" value="AYV75650.1"/>
    <property type="molecule type" value="Genomic_DNA"/>
</dbReference>
<name>A0A3G4ZLC3_9VIRU</name>
<accession>A0A3G4ZLC3</accession>
<dbReference type="InterPro" id="IPR016135">
    <property type="entry name" value="UBQ-conjugating_enzyme/RWD"/>
</dbReference>
<sequence length="142" mass="16584">MSSAKKLPINSISQCKVPRTFQLLDALDRAKDYSVITYGLSDDETPENEFNHVTMENWRCTIMYDDGNAFNIFGMECYCSLKFPDEQPTVKFLEESMQHPKVKKICNEDGTLTNDCKKQIEWDGNKMSLPCYLMKVYDRIRR</sequence>
<dbReference type="Gene3D" id="3.10.110.10">
    <property type="entry name" value="Ubiquitin Conjugating Enzyme"/>
    <property type="match status" value="1"/>
</dbReference>
<protein>
    <submittedName>
        <fullName evidence="1">Ubiquitin-conjugating enzyme spm2</fullName>
    </submittedName>
</protein>
<dbReference type="SUPFAM" id="SSF54495">
    <property type="entry name" value="UBC-like"/>
    <property type="match status" value="1"/>
</dbReference>
<evidence type="ECO:0000313" key="1">
    <source>
        <dbReference type="EMBL" id="AYV75650.1"/>
    </source>
</evidence>
<reference evidence="1" key="1">
    <citation type="submission" date="2018-10" db="EMBL/GenBank/DDBJ databases">
        <title>Hidden diversity of soil giant viruses.</title>
        <authorList>
            <person name="Schulz F."/>
            <person name="Alteio L."/>
            <person name="Goudeau D."/>
            <person name="Ryan E.M."/>
            <person name="Malmstrom R.R."/>
            <person name="Blanchard J."/>
            <person name="Woyke T."/>
        </authorList>
    </citation>
    <scope>NUCLEOTIDE SEQUENCE</scope>
    <source>
        <strain evidence="1">TEV1</strain>
    </source>
</reference>
<proteinExistence type="predicted"/>
<gene>
    <name evidence="1" type="ORF">Terrestrivirus2_158</name>
</gene>
<organism evidence="1">
    <name type="scientific">Terrestrivirus sp</name>
    <dbReference type="NCBI Taxonomy" id="2487775"/>
    <lineage>
        <taxon>Viruses</taxon>
        <taxon>Varidnaviria</taxon>
        <taxon>Bamfordvirae</taxon>
        <taxon>Nucleocytoviricota</taxon>
        <taxon>Megaviricetes</taxon>
        <taxon>Imitervirales</taxon>
        <taxon>Mimiviridae</taxon>
        <taxon>Klosneuvirinae</taxon>
    </lineage>
</organism>